<comment type="caution">
    <text evidence="3">The sequence shown here is derived from an EMBL/GenBank/DDBJ whole genome shotgun (WGS) entry which is preliminary data.</text>
</comment>
<dbReference type="Pfam" id="PF26530">
    <property type="entry name" value="NTF2_3"/>
    <property type="match status" value="1"/>
</dbReference>
<keyword evidence="1" id="KW-0732">Signal</keyword>
<dbReference type="EMBL" id="PDUG01000001">
    <property type="protein sequence ID" value="PIC55150.1"/>
    <property type="molecule type" value="Genomic_DNA"/>
</dbReference>
<feature type="signal peptide" evidence="1">
    <location>
        <begin position="1"/>
        <end position="19"/>
    </location>
</feature>
<dbReference type="PROSITE" id="PS51257">
    <property type="entry name" value="PROKAR_LIPOPROTEIN"/>
    <property type="match status" value="1"/>
</dbReference>
<feature type="domain" description="NTF2-like" evidence="2">
    <location>
        <begin position="223"/>
        <end position="325"/>
    </location>
</feature>
<dbReference type="OrthoDB" id="10434170at2759"/>
<evidence type="ECO:0000259" key="2">
    <source>
        <dbReference type="Pfam" id="PF26530"/>
    </source>
</evidence>
<feature type="chain" id="PRO_5013942526" description="NTF2-like domain-containing protein" evidence="1">
    <location>
        <begin position="20"/>
        <end position="345"/>
    </location>
</feature>
<sequence>MSVFKTILIAILCCSVASCCCFSCDRSFANDSSLHFMEKYFKTLNHAILAKDLTTLPTLLSDRFYLQPCNGTMLSEPMRKEDFLEAVMDLPDNTAPLIEVQWSKYCDEKNPSISCILFRPMITGFGGRFDVMSSYEHPYWTGGETGCYLYQAKKRYHKKFESDKILIKPLYKLCCFSKIFTFGAKSPLEKMSAFKIILIAVLCCSTVSCGPLRVNDSSAHFLEEYFKTLNHAILAKDLTTLPALINDRFYLQPCDGTKLGKAMRKEDFLDAIMDLPDNTAPLIEIQWSEYCDEKNPSIFCIRFRLMITGFGGRFDVQSAYNHPYWRGGETGRCNPKYWNEIRTFY</sequence>
<dbReference type="AlphaFoldDB" id="A0A2G5VU01"/>
<gene>
    <name evidence="3" type="primary">Cnig_chr_I.g546</name>
    <name evidence="3" type="ORF">B9Z55_000546</name>
</gene>
<organism evidence="3 4">
    <name type="scientific">Caenorhabditis nigoni</name>
    <dbReference type="NCBI Taxonomy" id="1611254"/>
    <lineage>
        <taxon>Eukaryota</taxon>
        <taxon>Metazoa</taxon>
        <taxon>Ecdysozoa</taxon>
        <taxon>Nematoda</taxon>
        <taxon>Chromadorea</taxon>
        <taxon>Rhabditida</taxon>
        <taxon>Rhabditina</taxon>
        <taxon>Rhabditomorpha</taxon>
        <taxon>Rhabditoidea</taxon>
        <taxon>Rhabditidae</taxon>
        <taxon>Peloderinae</taxon>
        <taxon>Caenorhabditis</taxon>
    </lineage>
</organism>
<evidence type="ECO:0000256" key="1">
    <source>
        <dbReference type="SAM" id="SignalP"/>
    </source>
</evidence>
<proteinExistence type="predicted"/>
<evidence type="ECO:0000313" key="3">
    <source>
        <dbReference type="EMBL" id="PIC55150.1"/>
    </source>
</evidence>
<dbReference type="InterPro" id="IPR058721">
    <property type="entry name" value="NTF2_3"/>
</dbReference>
<keyword evidence="4" id="KW-1185">Reference proteome</keyword>
<protein>
    <recommendedName>
        <fullName evidence="2">NTF2-like domain-containing protein</fullName>
    </recommendedName>
</protein>
<dbReference type="Proteomes" id="UP000230233">
    <property type="component" value="Chromosome I"/>
</dbReference>
<accession>A0A2G5VU01</accession>
<name>A0A2G5VU01_9PELO</name>
<reference evidence="4" key="1">
    <citation type="submission" date="2017-10" db="EMBL/GenBank/DDBJ databases">
        <title>Rapid genome shrinkage in a self-fertile nematode reveals novel sperm competition proteins.</title>
        <authorList>
            <person name="Yin D."/>
            <person name="Schwarz E.M."/>
            <person name="Thomas C.G."/>
            <person name="Felde R.L."/>
            <person name="Korf I.F."/>
            <person name="Cutter A.D."/>
            <person name="Schartner C.M."/>
            <person name="Ralston E.J."/>
            <person name="Meyer B.J."/>
            <person name="Haag E.S."/>
        </authorList>
    </citation>
    <scope>NUCLEOTIDE SEQUENCE [LARGE SCALE GENOMIC DNA]</scope>
    <source>
        <strain evidence="4">JU1422</strain>
    </source>
</reference>
<evidence type="ECO:0000313" key="4">
    <source>
        <dbReference type="Proteomes" id="UP000230233"/>
    </source>
</evidence>